<dbReference type="Gene3D" id="3.40.50.1820">
    <property type="entry name" value="alpha/beta hydrolase"/>
    <property type="match status" value="1"/>
</dbReference>
<dbReference type="EC" id="3.4.21.83" evidence="3"/>
<dbReference type="AlphaFoldDB" id="A0A447N8X9"/>
<evidence type="ECO:0000313" key="4">
    <source>
        <dbReference type="Proteomes" id="UP000282086"/>
    </source>
</evidence>
<protein>
    <submittedName>
        <fullName evidence="3">Oligopeptidase</fullName>
        <ecNumber evidence="3">3.4.21.83</ecNumber>
    </submittedName>
</protein>
<dbReference type="EMBL" id="LR134140">
    <property type="protein sequence ID" value="VDZ99751.1"/>
    <property type="molecule type" value="Genomic_DNA"/>
</dbReference>
<dbReference type="Gene3D" id="2.130.10.120">
    <property type="entry name" value="Prolyl oligopeptidase, N-terminal domain"/>
    <property type="match status" value="1"/>
</dbReference>
<dbReference type="SUPFAM" id="SSF50993">
    <property type="entry name" value="Peptidase/esterase 'gauge' domain"/>
    <property type="match status" value="1"/>
</dbReference>
<proteinExistence type="inferred from homology"/>
<dbReference type="Proteomes" id="UP000282086">
    <property type="component" value="Chromosome"/>
</dbReference>
<organism evidence="3 4">
    <name type="scientific">Salmonella enterica I</name>
    <dbReference type="NCBI Taxonomy" id="59201"/>
    <lineage>
        <taxon>Bacteria</taxon>
        <taxon>Pseudomonadati</taxon>
        <taxon>Pseudomonadota</taxon>
        <taxon>Gammaproteobacteria</taxon>
        <taxon>Enterobacterales</taxon>
        <taxon>Enterobacteriaceae</taxon>
        <taxon>Salmonella</taxon>
    </lineage>
</organism>
<dbReference type="PANTHER" id="PTHR11757">
    <property type="entry name" value="PROTEASE FAMILY S9A OLIGOPEPTIDASE"/>
    <property type="match status" value="1"/>
</dbReference>
<dbReference type="InterPro" id="IPR023302">
    <property type="entry name" value="Pept_S9A_N"/>
</dbReference>
<dbReference type="PANTHER" id="PTHR11757:SF19">
    <property type="entry name" value="PROLYL ENDOPEPTIDASE-LIKE"/>
    <property type="match status" value="1"/>
</dbReference>
<feature type="domain" description="Peptidase S9A N-terminal" evidence="2">
    <location>
        <begin position="3"/>
        <end position="209"/>
    </location>
</feature>
<evidence type="ECO:0000256" key="1">
    <source>
        <dbReference type="ARBA" id="ARBA00005228"/>
    </source>
</evidence>
<gene>
    <name evidence="3" type="primary">opdB_1</name>
    <name evidence="3" type="ORF">NCTC129_06080</name>
</gene>
<reference evidence="3 4" key="1">
    <citation type="submission" date="2018-12" db="EMBL/GenBank/DDBJ databases">
        <authorList>
            <consortium name="Pathogen Informatics"/>
        </authorList>
    </citation>
    <scope>NUCLEOTIDE SEQUENCE [LARGE SCALE GENOMIC DNA]</scope>
    <source>
        <strain evidence="3 4">NCTC129</strain>
    </source>
</reference>
<name>A0A447N8X9_SALET</name>
<comment type="similarity">
    <text evidence="1">Belongs to the peptidase S9A family.</text>
</comment>
<sequence length="213" mass="25289">MLPKANRIPYAMTVHGDTRIDNYYWLRDDTRSQPEVLDYLHQENEYGRKVMSSQQALQDRILKEIIDRIPPREVSAPYVKNGYRYRYIYEPGCEYAIYQRQSALSEEWNVWETLLDANQRAAHSEFYTLGGLAITPDNTIMALAEDYLSRRQYGLRFRNLESGNWYPELLDNVAPEFVWANDSLTLYYVRKHKKTLLPYQVWRHTIGHSVIAR</sequence>
<dbReference type="GO" id="GO:0004252">
    <property type="term" value="F:serine-type endopeptidase activity"/>
    <property type="evidence" value="ECO:0007669"/>
    <property type="project" value="UniProtKB-EC"/>
</dbReference>
<dbReference type="InterPro" id="IPR029058">
    <property type="entry name" value="AB_hydrolase_fold"/>
</dbReference>
<evidence type="ECO:0000313" key="3">
    <source>
        <dbReference type="EMBL" id="VDZ99751.1"/>
    </source>
</evidence>
<evidence type="ECO:0000259" key="2">
    <source>
        <dbReference type="Pfam" id="PF02897"/>
    </source>
</evidence>
<accession>A0A447N8X9</accession>
<dbReference type="InterPro" id="IPR051543">
    <property type="entry name" value="Serine_Peptidase_S9A"/>
</dbReference>
<keyword evidence="3" id="KW-0378">Hydrolase</keyword>
<dbReference type="Pfam" id="PF02897">
    <property type="entry name" value="Peptidase_S9_N"/>
    <property type="match status" value="1"/>
</dbReference>